<dbReference type="AlphaFoldDB" id="A0A917MZD4"/>
<comment type="caution">
    <text evidence="1">The sequence shown here is derived from an EMBL/GenBank/DDBJ whole genome shotgun (WGS) entry which is preliminary data.</text>
</comment>
<evidence type="ECO:0000313" key="1">
    <source>
        <dbReference type="EMBL" id="GGH82733.1"/>
    </source>
</evidence>
<keyword evidence="2" id="KW-1185">Reference proteome</keyword>
<organism evidence="1 2">
    <name type="scientific">Filimonas zeae</name>
    <dbReference type="NCBI Taxonomy" id="1737353"/>
    <lineage>
        <taxon>Bacteria</taxon>
        <taxon>Pseudomonadati</taxon>
        <taxon>Bacteroidota</taxon>
        <taxon>Chitinophagia</taxon>
        <taxon>Chitinophagales</taxon>
        <taxon>Chitinophagaceae</taxon>
        <taxon>Filimonas</taxon>
    </lineage>
</organism>
<gene>
    <name evidence="1" type="ORF">GCM10011379_57060</name>
</gene>
<dbReference type="EMBL" id="BMIB01000008">
    <property type="protein sequence ID" value="GGH82733.1"/>
    <property type="molecule type" value="Genomic_DNA"/>
</dbReference>
<evidence type="ECO:0000313" key="2">
    <source>
        <dbReference type="Proteomes" id="UP000627292"/>
    </source>
</evidence>
<protein>
    <submittedName>
        <fullName evidence="1">Uncharacterized protein</fullName>
    </submittedName>
</protein>
<accession>A0A917MZD4</accession>
<proteinExistence type="predicted"/>
<dbReference type="Proteomes" id="UP000627292">
    <property type="component" value="Unassembled WGS sequence"/>
</dbReference>
<sequence>MDKLDAQRDKNFIIPRALYASDSLTFKVDIQKLENIYTHSEITDALKNTTELISNEVCRLVAERYHIELFQRFSHDNRERKLAARLKK</sequence>
<reference evidence="1" key="1">
    <citation type="journal article" date="2014" name="Int. J. Syst. Evol. Microbiol.">
        <title>Complete genome sequence of Corynebacterium casei LMG S-19264T (=DSM 44701T), isolated from a smear-ripened cheese.</title>
        <authorList>
            <consortium name="US DOE Joint Genome Institute (JGI-PGF)"/>
            <person name="Walter F."/>
            <person name="Albersmeier A."/>
            <person name="Kalinowski J."/>
            <person name="Ruckert C."/>
        </authorList>
    </citation>
    <scope>NUCLEOTIDE SEQUENCE</scope>
    <source>
        <strain evidence="1">CGMCC 1.15290</strain>
    </source>
</reference>
<reference evidence="1" key="2">
    <citation type="submission" date="2020-09" db="EMBL/GenBank/DDBJ databases">
        <authorList>
            <person name="Sun Q."/>
            <person name="Zhou Y."/>
        </authorList>
    </citation>
    <scope>NUCLEOTIDE SEQUENCE</scope>
    <source>
        <strain evidence="1">CGMCC 1.15290</strain>
    </source>
</reference>
<name>A0A917MZD4_9BACT</name>